<dbReference type="InterPro" id="IPR024791">
    <property type="entry name" value="Cyt_c/ubiquinol_Oxase_su3"/>
</dbReference>
<evidence type="ECO:0000256" key="4">
    <source>
        <dbReference type="ARBA" id="ARBA00022989"/>
    </source>
</evidence>
<name>A0ABT6R8E5_9BACT</name>
<comment type="caution">
    <text evidence="9">The sequence shown here is derived from an EMBL/GenBank/DDBJ whole genome shotgun (WGS) entry which is preliminary data.</text>
</comment>
<dbReference type="SUPFAM" id="SSF81452">
    <property type="entry name" value="Cytochrome c oxidase subunit III-like"/>
    <property type="match status" value="1"/>
</dbReference>
<dbReference type="Pfam" id="PF00510">
    <property type="entry name" value="COX3"/>
    <property type="match status" value="1"/>
</dbReference>
<feature type="transmembrane region" description="Helical" evidence="7">
    <location>
        <begin position="21"/>
        <end position="43"/>
    </location>
</feature>
<dbReference type="InterPro" id="IPR000298">
    <property type="entry name" value="Cyt_c_oxidase-like_su3"/>
</dbReference>
<evidence type="ECO:0000256" key="6">
    <source>
        <dbReference type="RuleBase" id="RU003376"/>
    </source>
</evidence>
<dbReference type="RefSeq" id="WP_282332808.1">
    <property type="nucleotide sequence ID" value="NZ_JASBRG010000001.1"/>
</dbReference>
<evidence type="ECO:0000256" key="3">
    <source>
        <dbReference type="ARBA" id="ARBA00022692"/>
    </source>
</evidence>
<reference evidence="9 10" key="1">
    <citation type="submission" date="2023-05" db="EMBL/GenBank/DDBJ databases">
        <title>Genome sequence of Pinibacter sp. MAH-24.</title>
        <authorList>
            <person name="Huq M.A."/>
        </authorList>
    </citation>
    <scope>NUCLEOTIDE SEQUENCE [LARGE SCALE GENOMIC DNA]</scope>
    <source>
        <strain evidence="9 10">MAH-24</strain>
    </source>
</reference>
<dbReference type="InterPro" id="IPR035973">
    <property type="entry name" value="Cyt_c_oxidase_su3-like_sf"/>
</dbReference>
<dbReference type="Gene3D" id="1.20.120.80">
    <property type="entry name" value="Cytochrome c oxidase, subunit III, four-helix bundle"/>
    <property type="match status" value="1"/>
</dbReference>
<dbReference type="PANTHER" id="PTHR11403:SF10">
    <property type="entry name" value="CYTOCHROME C OXIDASE"/>
    <property type="match status" value="1"/>
</dbReference>
<comment type="similarity">
    <text evidence="2 6">Belongs to the cytochrome c oxidase subunit 3 family.</text>
</comment>
<evidence type="ECO:0000256" key="2">
    <source>
        <dbReference type="ARBA" id="ARBA00010581"/>
    </source>
</evidence>
<evidence type="ECO:0000313" key="10">
    <source>
        <dbReference type="Proteomes" id="UP001226434"/>
    </source>
</evidence>
<dbReference type="PROSITE" id="PS50253">
    <property type="entry name" value="COX3"/>
    <property type="match status" value="1"/>
</dbReference>
<dbReference type="Proteomes" id="UP001226434">
    <property type="component" value="Unassembled WGS sequence"/>
</dbReference>
<dbReference type="PANTHER" id="PTHR11403">
    <property type="entry name" value="CYTOCHROME C OXIDASE SUBUNIT III"/>
    <property type="match status" value="1"/>
</dbReference>
<feature type="transmembrane region" description="Helical" evidence="7">
    <location>
        <begin position="173"/>
        <end position="191"/>
    </location>
</feature>
<feature type="transmembrane region" description="Helical" evidence="7">
    <location>
        <begin position="58"/>
        <end position="77"/>
    </location>
</feature>
<evidence type="ECO:0000256" key="5">
    <source>
        <dbReference type="ARBA" id="ARBA00023136"/>
    </source>
</evidence>
<feature type="domain" description="Heme-copper oxidase subunit III family profile" evidence="8">
    <location>
        <begin position="20"/>
        <end position="192"/>
    </location>
</feature>
<feature type="transmembrane region" description="Helical" evidence="7">
    <location>
        <begin position="128"/>
        <end position="152"/>
    </location>
</feature>
<dbReference type="InterPro" id="IPR013833">
    <property type="entry name" value="Cyt_c_oxidase_su3_a-hlx"/>
</dbReference>
<evidence type="ECO:0000256" key="7">
    <source>
        <dbReference type="SAM" id="Phobius"/>
    </source>
</evidence>
<protein>
    <submittedName>
        <fullName evidence="9">Heme-copper oxidase subunit III</fullName>
    </submittedName>
</protein>
<evidence type="ECO:0000313" key="9">
    <source>
        <dbReference type="EMBL" id="MDI3318681.1"/>
    </source>
</evidence>
<comment type="subcellular location">
    <subcellularLocation>
        <location evidence="6">Cell membrane</location>
        <topology evidence="6">Multi-pass membrane protein</topology>
    </subcellularLocation>
    <subcellularLocation>
        <location evidence="1">Membrane</location>
        <topology evidence="1">Multi-pass membrane protein</topology>
    </subcellularLocation>
</comment>
<keyword evidence="3 6" id="KW-0812">Transmembrane</keyword>
<keyword evidence="4 7" id="KW-1133">Transmembrane helix</keyword>
<organism evidence="9 10">
    <name type="scientific">Pinibacter soli</name>
    <dbReference type="NCBI Taxonomy" id="3044211"/>
    <lineage>
        <taxon>Bacteria</taxon>
        <taxon>Pseudomonadati</taxon>
        <taxon>Bacteroidota</taxon>
        <taxon>Chitinophagia</taxon>
        <taxon>Chitinophagales</taxon>
        <taxon>Chitinophagaceae</taxon>
        <taxon>Pinibacter</taxon>
    </lineage>
</organism>
<feature type="transmembrane region" description="Helical" evidence="7">
    <location>
        <begin position="89"/>
        <end position="108"/>
    </location>
</feature>
<sequence>MNIAMNEQVSGQKKRIHPHKFTLWVGLASVIMMFAGLTSAYIVKRSAPSWITIEFPKTFWYSTVVMLASSLTMQMSLRDFKQRDMAKYRRLLTITALLGSLFVVLQFIGFGKLWKSGTTFEGSGEGQFLYIIAGLHILHVLGGVIALLIMFIKAFSAKKKNYDAVPVEVMSTYWHFVDILWLYLFVFFLTMA</sequence>
<keyword evidence="10" id="KW-1185">Reference proteome</keyword>
<evidence type="ECO:0000256" key="1">
    <source>
        <dbReference type="ARBA" id="ARBA00004141"/>
    </source>
</evidence>
<keyword evidence="5 7" id="KW-0472">Membrane</keyword>
<dbReference type="CDD" id="cd00386">
    <property type="entry name" value="Heme_Cu_Oxidase_III_like"/>
    <property type="match status" value="1"/>
</dbReference>
<evidence type="ECO:0000259" key="8">
    <source>
        <dbReference type="PROSITE" id="PS50253"/>
    </source>
</evidence>
<accession>A0ABT6R8E5</accession>
<dbReference type="EMBL" id="JASBRG010000001">
    <property type="protein sequence ID" value="MDI3318681.1"/>
    <property type="molecule type" value="Genomic_DNA"/>
</dbReference>
<proteinExistence type="inferred from homology"/>
<gene>
    <name evidence="9" type="ORF">QJ048_02795</name>
</gene>